<gene>
    <name evidence="2" type="ORF">NCTC12126_01998</name>
</gene>
<evidence type="ECO:0000256" key="1">
    <source>
        <dbReference type="SAM" id="SignalP"/>
    </source>
</evidence>
<dbReference type="Proteomes" id="UP000351155">
    <property type="component" value="Unassembled WGS sequence"/>
</dbReference>
<feature type="signal peptide" evidence="1">
    <location>
        <begin position="1"/>
        <end position="21"/>
    </location>
</feature>
<evidence type="ECO:0000313" key="2">
    <source>
        <dbReference type="EMBL" id="VFS23027.1"/>
    </source>
</evidence>
<evidence type="ECO:0000313" key="3">
    <source>
        <dbReference type="Proteomes" id="UP000351155"/>
    </source>
</evidence>
<name>A0A484XI90_9ENTR</name>
<dbReference type="AlphaFoldDB" id="A0A484XI90"/>
<dbReference type="EMBL" id="CAADIW010000013">
    <property type="protein sequence ID" value="VFS23027.1"/>
    <property type="molecule type" value="Genomic_DNA"/>
</dbReference>
<reference evidence="2 3" key="1">
    <citation type="submission" date="2019-03" db="EMBL/GenBank/DDBJ databases">
        <authorList>
            <consortium name="Pathogen Informatics"/>
        </authorList>
    </citation>
    <scope>NUCLEOTIDE SEQUENCE [LARGE SCALE GENOMIC DNA]</scope>
    <source>
        <strain evidence="2 3">NCTC12126</strain>
    </source>
</reference>
<organism evidence="2 3">
    <name type="scientific">Enterobacter cancerogenus</name>
    <dbReference type="NCBI Taxonomy" id="69218"/>
    <lineage>
        <taxon>Bacteria</taxon>
        <taxon>Pseudomonadati</taxon>
        <taxon>Pseudomonadota</taxon>
        <taxon>Gammaproteobacteria</taxon>
        <taxon>Enterobacterales</taxon>
        <taxon>Enterobacteriaceae</taxon>
        <taxon>Enterobacter</taxon>
        <taxon>Enterobacter cloacae complex</taxon>
    </lineage>
</organism>
<accession>A0A484XI90</accession>
<sequence length="78" mass="8811">MKRFFMTAALTGLFVSNNSYAGESYLVYNPQNIAVFEVRFFNVGDGPFMPNWPSAAESTWDLGQQQKEKNTRCHALLG</sequence>
<keyword evidence="1" id="KW-0732">Signal</keyword>
<feature type="chain" id="PRO_5019772894" evidence="1">
    <location>
        <begin position="22"/>
        <end position="78"/>
    </location>
</feature>
<proteinExistence type="predicted"/>
<protein>
    <submittedName>
        <fullName evidence="2">Uncharacterized protein</fullName>
    </submittedName>
</protein>